<evidence type="ECO:0000256" key="2">
    <source>
        <dbReference type="ARBA" id="ARBA00022525"/>
    </source>
</evidence>
<dbReference type="SUPFAM" id="SSF63825">
    <property type="entry name" value="YWTD domain"/>
    <property type="match status" value="1"/>
</dbReference>
<reference evidence="6 7" key="1">
    <citation type="submission" date="2016-10" db="EMBL/GenBank/DDBJ databases">
        <authorList>
            <person name="de Groot N.N."/>
        </authorList>
    </citation>
    <scope>NUCLEOTIDE SEQUENCE [LARGE SCALE GENOMIC DNA]</scope>
    <source>
        <strain evidence="6 7">DSM 21668</strain>
    </source>
</reference>
<dbReference type="Gene3D" id="2.130.10.10">
    <property type="entry name" value="YVTN repeat-like/Quinoprotein amine dehydrogenase"/>
    <property type="match status" value="1"/>
</dbReference>
<dbReference type="InterPro" id="IPR015943">
    <property type="entry name" value="WD40/YVTN_repeat-like_dom_sf"/>
</dbReference>
<dbReference type="InterPro" id="IPR013783">
    <property type="entry name" value="Ig-like_fold"/>
</dbReference>
<gene>
    <name evidence="6" type="ORF">SAMN04488090_3446</name>
</gene>
<dbReference type="AlphaFoldDB" id="A0A1G9T7S5"/>
<dbReference type="Proteomes" id="UP000198901">
    <property type="component" value="Unassembled WGS sequence"/>
</dbReference>
<dbReference type="Pfam" id="PF17210">
    <property type="entry name" value="SdrD_B"/>
    <property type="match status" value="1"/>
</dbReference>
<evidence type="ECO:0000313" key="6">
    <source>
        <dbReference type="EMBL" id="SDM43680.1"/>
    </source>
</evidence>
<comment type="subcellular location">
    <subcellularLocation>
        <location evidence="1">Secreted</location>
    </subcellularLocation>
</comment>
<evidence type="ECO:0000313" key="7">
    <source>
        <dbReference type="Proteomes" id="UP000198901"/>
    </source>
</evidence>
<dbReference type="InterPro" id="IPR026444">
    <property type="entry name" value="Secre_tail"/>
</dbReference>
<evidence type="ECO:0000256" key="1">
    <source>
        <dbReference type="ARBA" id="ARBA00004613"/>
    </source>
</evidence>
<evidence type="ECO:0000259" key="4">
    <source>
        <dbReference type="Pfam" id="PF17210"/>
    </source>
</evidence>
<keyword evidence="7" id="KW-1185">Reference proteome</keyword>
<feature type="domain" description="Secretion system C-terminal sorting" evidence="5">
    <location>
        <begin position="760"/>
        <end position="831"/>
    </location>
</feature>
<organism evidence="6 7">
    <name type="scientific">Siphonobacter aquaeclarae</name>
    <dbReference type="NCBI Taxonomy" id="563176"/>
    <lineage>
        <taxon>Bacteria</taxon>
        <taxon>Pseudomonadati</taxon>
        <taxon>Bacteroidota</taxon>
        <taxon>Cytophagia</taxon>
        <taxon>Cytophagales</taxon>
        <taxon>Cytophagaceae</taxon>
        <taxon>Siphonobacter</taxon>
    </lineage>
</organism>
<keyword evidence="2" id="KW-0964">Secreted</keyword>
<sequence length="838" mass="90138">MAFRDLVGSGCCKSDLYDAYPVRPSLCFKEGNKTALFQLPVQGRIWLRLFFILIWISPCRSIGQISGKVSYWTGSDRAAPGAGSQRIAAYVRSQTGDYELIAQTTSHPSGSYVLDVPEGQYVKLVFGNESGKWQSSGRTPAVRFVKSPATDVNWAWYLPEHYVSPQSFLVSAVYINGSGNDSPSALTALSMADTAVIKLATSSQVGSLWGVAYNPVTRHLYTAALAKRHVGYGPLGTGGIYRTDWPARHTTGWLNLKTLGVPTGEDHHEGLRRAVDSSSIDGKFMADVGRLSLGGMDISPDGRFLYVMNLQDQTLYAVKLPADTAARPLATDLTSFKIPTAGCAGGTSRPFAVKAEGNYVYVGTVCDAGHSQSVSDLKAIVYALNPVTKRFQEVFATPLNYPRGTSPADSVVKSWNPWTDDFTKALHSELPSTATRPQPILSSIAFDPQGAMILGFMDRFGHQSGTGQPDPSGKASYTAVASGDILRVFPRRPGSLNARFMLENNAAAGDFSTEGKDNAQGPKGGEFFFQDDFVFYDGRHSRRVIHQETGAGGVLALPSTGEILMTAHEPTREFNSGGIKSFFNQDGKTSRAWLLYGNAQPGTFGKANGVGGLALITGQAPVAAGNRVWSDTNRDGIQDPDEPSLAGIRLELYEAGSRIATTRSDADGMYLFDEKNVRGGLKPETAYEIRIRLDEQKLRPTLVKQKGDSETDSDAGMVDNYAVIAFRTGAAGVNRHDLDFGFLPEKGKSMAESEAGKLMVYPNPAVSHVEVKAKANGKTATLRILDASGRPLQTQQLEAKGGSYKTGLNLTGLSAGSYVVSLDEGGTVRSTVVVKRSE</sequence>
<accession>A0A1G9T7S5</accession>
<proteinExistence type="predicted"/>
<dbReference type="InterPro" id="IPR033764">
    <property type="entry name" value="Sdr_B"/>
</dbReference>
<feature type="domain" description="SD-repeat containing protein B" evidence="4">
    <location>
        <begin position="624"/>
        <end position="741"/>
    </location>
</feature>
<dbReference type="Pfam" id="PF18962">
    <property type="entry name" value="Por_Secre_tail"/>
    <property type="match status" value="1"/>
</dbReference>
<evidence type="ECO:0000256" key="3">
    <source>
        <dbReference type="ARBA" id="ARBA00022729"/>
    </source>
</evidence>
<dbReference type="GO" id="GO:0005576">
    <property type="term" value="C:extracellular region"/>
    <property type="evidence" value="ECO:0007669"/>
    <property type="project" value="UniProtKB-SubCell"/>
</dbReference>
<dbReference type="STRING" id="563176.SAMN04488090_3446"/>
<dbReference type="OrthoDB" id="3169091at2"/>
<evidence type="ECO:0000259" key="5">
    <source>
        <dbReference type="Pfam" id="PF18962"/>
    </source>
</evidence>
<dbReference type="SUPFAM" id="SSF117074">
    <property type="entry name" value="Hypothetical protein PA1324"/>
    <property type="match status" value="1"/>
</dbReference>
<dbReference type="NCBIfam" id="TIGR04183">
    <property type="entry name" value="Por_Secre_tail"/>
    <property type="match status" value="1"/>
</dbReference>
<dbReference type="EMBL" id="FNGS01000006">
    <property type="protein sequence ID" value="SDM43680.1"/>
    <property type="molecule type" value="Genomic_DNA"/>
</dbReference>
<name>A0A1G9T7S5_9BACT</name>
<dbReference type="Gene3D" id="2.60.40.10">
    <property type="entry name" value="Immunoglobulins"/>
    <property type="match status" value="1"/>
</dbReference>
<protein>
    <submittedName>
        <fullName evidence="6">Por secretion system C-terminal sorting domain-containing protein</fullName>
    </submittedName>
</protein>
<keyword evidence="3" id="KW-0732">Signal</keyword>